<dbReference type="EC" id="2.5.1.18" evidence="4"/>
<dbReference type="AlphaFoldDB" id="A4A631"/>
<evidence type="ECO:0000313" key="4">
    <source>
        <dbReference type="EMBL" id="EAQ98478.1"/>
    </source>
</evidence>
<dbReference type="PANTHER" id="PTHR44051">
    <property type="entry name" value="GLUTATHIONE S-TRANSFERASE-RELATED"/>
    <property type="match status" value="1"/>
</dbReference>
<dbReference type="PANTHER" id="PTHR44051:SF21">
    <property type="entry name" value="GLUTATHIONE S-TRANSFERASE FAMILY PROTEIN"/>
    <property type="match status" value="1"/>
</dbReference>
<dbReference type="SUPFAM" id="SSF47616">
    <property type="entry name" value="GST C-terminal domain-like"/>
    <property type="match status" value="1"/>
</dbReference>
<dbReference type="PROSITE" id="PS50404">
    <property type="entry name" value="GST_NTER"/>
    <property type="match status" value="1"/>
</dbReference>
<dbReference type="CDD" id="cd03046">
    <property type="entry name" value="GST_N_GTT1_like"/>
    <property type="match status" value="1"/>
</dbReference>
<name>A4A631_9GAMM</name>
<dbReference type="PROSITE" id="PS50405">
    <property type="entry name" value="GST_CTER"/>
    <property type="match status" value="1"/>
</dbReference>
<dbReference type="OrthoDB" id="9810080at2"/>
<dbReference type="Proteomes" id="UP000019205">
    <property type="component" value="Chromosome"/>
</dbReference>
<dbReference type="InterPro" id="IPR036282">
    <property type="entry name" value="Glutathione-S-Trfase_C_sf"/>
</dbReference>
<feature type="domain" description="GST N-terminal" evidence="2">
    <location>
        <begin position="1"/>
        <end position="78"/>
    </location>
</feature>
<protein>
    <submittedName>
        <fullName evidence="4">Glutathione S-transferase</fullName>
        <ecNumber evidence="4">2.5.1.18</ecNumber>
    </submittedName>
</protein>
<reference evidence="4 5" key="2">
    <citation type="journal article" date="2009" name="PLoS ONE">
        <title>The photosynthetic apparatus and its regulation in the aerobic gammaproteobacterium Congregibacter litoralis gen. nov., sp. nov.</title>
        <authorList>
            <person name="Spring S."/>
            <person name="Lunsdorf H."/>
            <person name="Fuchs B.M."/>
            <person name="Tindall B.J."/>
        </authorList>
    </citation>
    <scope>NUCLEOTIDE SEQUENCE [LARGE SCALE GENOMIC DNA]</scope>
    <source>
        <strain evidence="4">KT71</strain>
    </source>
</reference>
<accession>A4A631</accession>
<feature type="domain" description="GST C-terminal" evidence="3">
    <location>
        <begin position="84"/>
        <end position="210"/>
    </location>
</feature>
<reference evidence="4 5" key="1">
    <citation type="journal article" date="2007" name="Proc. Natl. Acad. Sci. U.S.A.">
        <title>Characterization of a marine gammaproteobacterium capable of aerobic anoxygenic photosynthesis.</title>
        <authorList>
            <person name="Fuchs B.M."/>
            <person name="Spring S."/>
            <person name="Teeling H."/>
            <person name="Quast C."/>
            <person name="Wulf J."/>
            <person name="Schattenhofer M."/>
            <person name="Yan S."/>
            <person name="Ferriera S."/>
            <person name="Johnson J."/>
            <person name="Glockner F.O."/>
            <person name="Amann R."/>
        </authorList>
    </citation>
    <scope>NUCLEOTIDE SEQUENCE [LARGE SCALE GENOMIC DNA]</scope>
    <source>
        <strain evidence="4">KT71</strain>
    </source>
</reference>
<keyword evidence="5" id="KW-1185">Reference proteome</keyword>
<dbReference type="InterPro" id="IPR010987">
    <property type="entry name" value="Glutathione-S-Trfase_C-like"/>
</dbReference>
<organism evidence="4 5">
    <name type="scientific">Congregibacter litoralis KT71</name>
    <dbReference type="NCBI Taxonomy" id="314285"/>
    <lineage>
        <taxon>Bacteria</taxon>
        <taxon>Pseudomonadati</taxon>
        <taxon>Pseudomonadota</taxon>
        <taxon>Gammaproteobacteria</taxon>
        <taxon>Cellvibrionales</taxon>
        <taxon>Halieaceae</taxon>
        <taxon>Congregibacter</taxon>
    </lineage>
</organism>
<comment type="similarity">
    <text evidence="1">Belongs to the GST superfamily.</text>
</comment>
<dbReference type="SFLD" id="SFLDG01150">
    <property type="entry name" value="Main.1:_Beta-like"/>
    <property type="match status" value="1"/>
</dbReference>
<sequence>MKLWHCEGARSLRAVWALEELGLDYELVMLPFPPRIFQRDYLEINPLGTIPFFVDGDVEMTESCAIPHYLATRPGNEHLAVPPEHPAYGDMLNWTYHADATLTFPQTIVLRYTVLEPTPEKKPVADDYAKWFIARLRRLDAHLENNDYLVDGRFTIADICVGYALYFGKTLQLNERYKPQTAAYLERLTSREAFIRAAAAGVAQEAVPDAH</sequence>
<keyword evidence="4" id="KW-0808">Transferase</keyword>
<dbReference type="GO" id="GO:0004364">
    <property type="term" value="F:glutathione transferase activity"/>
    <property type="evidence" value="ECO:0007669"/>
    <property type="project" value="UniProtKB-EC"/>
</dbReference>
<dbReference type="eggNOG" id="COG0625">
    <property type="taxonomic scope" value="Bacteria"/>
</dbReference>
<comment type="caution">
    <text evidence="4">The sequence shown here is derived from an EMBL/GenBank/DDBJ whole genome shotgun (WGS) entry which is preliminary data.</text>
</comment>
<dbReference type="Gene3D" id="1.20.1050.10">
    <property type="match status" value="1"/>
</dbReference>
<dbReference type="InterPro" id="IPR004046">
    <property type="entry name" value="GST_C"/>
</dbReference>
<dbReference type="SFLD" id="SFLDS00019">
    <property type="entry name" value="Glutathione_Transferase_(cytos"/>
    <property type="match status" value="1"/>
</dbReference>
<dbReference type="SUPFAM" id="SSF52833">
    <property type="entry name" value="Thioredoxin-like"/>
    <property type="match status" value="1"/>
</dbReference>
<dbReference type="EMBL" id="AAOA02000002">
    <property type="protein sequence ID" value="EAQ98478.1"/>
    <property type="molecule type" value="Genomic_DNA"/>
</dbReference>
<dbReference type="Pfam" id="PF02798">
    <property type="entry name" value="GST_N"/>
    <property type="match status" value="1"/>
</dbReference>
<dbReference type="STRING" id="314285.KT71_00835"/>
<dbReference type="Gene3D" id="3.40.30.10">
    <property type="entry name" value="Glutaredoxin"/>
    <property type="match status" value="1"/>
</dbReference>
<dbReference type="InterPro" id="IPR004045">
    <property type="entry name" value="Glutathione_S-Trfase_N"/>
</dbReference>
<dbReference type="InterPro" id="IPR036249">
    <property type="entry name" value="Thioredoxin-like_sf"/>
</dbReference>
<gene>
    <name evidence="4" type="ORF">KT71_00835</name>
</gene>
<dbReference type="HOGENOM" id="CLU_011226_6_4_6"/>
<proteinExistence type="inferred from homology"/>
<evidence type="ECO:0000259" key="2">
    <source>
        <dbReference type="PROSITE" id="PS50404"/>
    </source>
</evidence>
<dbReference type="Pfam" id="PF00043">
    <property type="entry name" value="GST_C"/>
    <property type="match status" value="1"/>
</dbReference>
<evidence type="ECO:0000313" key="5">
    <source>
        <dbReference type="Proteomes" id="UP000019205"/>
    </source>
</evidence>
<evidence type="ECO:0000256" key="1">
    <source>
        <dbReference type="RuleBase" id="RU003494"/>
    </source>
</evidence>
<dbReference type="SFLD" id="SFLDG00358">
    <property type="entry name" value="Main_(cytGST)"/>
    <property type="match status" value="1"/>
</dbReference>
<evidence type="ECO:0000259" key="3">
    <source>
        <dbReference type="PROSITE" id="PS50405"/>
    </source>
</evidence>
<dbReference type="InterPro" id="IPR040079">
    <property type="entry name" value="Glutathione_S-Trfase"/>
</dbReference>